<dbReference type="Gene3D" id="3.40.50.620">
    <property type="entry name" value="HUPs"/>
    <property type="match status" value="1"/>
</dbReference>
<dbReference type="Proteomes" id="UP000287605">
    <property type="component" value="Unassembled WGS sequence"/>
</dbReference>
<dbReference type="PANTHER" id="PTHR43686:SF1">
    <property type="entry name" value="AMINOTRAN_5 DOMAIN-CONTAINING PROTEIN"/>
    <property type="match status" value="1"/>
</dbReference>
<proteinExistence type="predicted"/>
<dbReference type="InterPro" id="IPR014729">
    <property type="entry name" value="Rossmann-like_a/b/a_fold"/>
</dbReference>
<comment type="caution">
    <text evidence="3">The sequence shown here is derived from an EMBL/GenBank/DDBJ whole genome shotgun (WGS) entry which is preliminary data.</text>
</comment>
<keyword evidence="4" id="KW-1185">Reference proteome</keyword>
<dbReference type="CDD" id="cd24138">
    <property type="entry name" value="TtcA-like"/>
    <property type="match status" value="1"/>
</dbReference>
<dbReference type="GO" id="GO:0016740">
    <property type="term" value="F:transferase activity"/>
    <property type="evidence" value="ECO:0007669"/>
    <property type="project" value="UniProtKB-KW"/>
</dbReference>
<dbReference type="AlphaFoldDB" id="A0A430B2C2"/>
<dbReference type="PIRSF" id="PIRSF004976">
    <property type="entry name" value="ATPase_YdaO"/>
    <property type="match status" value="1"/>
</dbReference>
<keyword evidence="1" id="KW-0808">Transferase</keyword>
<evidence type="ECO:0000259" key="2">
    <source>
        <dbReference type="Pfam" id="PF01171"/>
    </source>
</evidence>
<dbReference type="PANTHER" id="PTHR43686">
    <property type="entry name" value="SULFURTRANSFERASE-RELATED"/>
    <property type="match status" value="1"/>
</dbReference>
<feature type="domain" description="tRNA(Ile)-lysidine/2-thiocytidine synthase N-terminal" evidence="2">
    <location>
        <begin position="11"/>
        <end position="179"/>
    </location>
</feature>
<reference evidence="3 4" key="1">
    <citation type="submission" date="2017-05" db="EMBL/GenBank/DDBJ databases">
        <title>Vagococcus spp. assemblies.</title>
        <authorList>
            <person name="Gulvik C.A."/>
        </authorList>
    </citation>
    <scope>NUCLEOTIDE SEQUENCE [LARGE SCALE GENOMIC DNA]</scope>
    <source>
        <strain evidence="3 4">CCUG 51432</strain>
    </source>
</reference>
<dbReference type="InterPro" id="IPR011063">
    <property type="entry name" value="TilS/TtcA_N"/>
</dbReference>
<dbReference type="GO" id="GO:0008033">
    <property type="term" value="P:tRNA processing"/>
    <property type="evidence" value="ECO:0007669"/>
    <property type="project" value="InterPro"/>
</dbReference>
<sequence length="230" mass="26441">MNYGMIAPNEKIAVGMSGGKDSTTLFYLLDTIRKQKRWGFDFELYPITLDMGMGMDIQPLVDFCHSLGYVIDVVPTDIAPVVFDIRQESNPCSLCANLRRGYLYERARTAGCQKVALGHHLDDAIETYFMNFLIHGKLASFEPMTYLDRTDVTVIRPLIYIEEKEIMSLVKRDSLPVIFNPCPVDKQTKREEMKQLVTRLGKDYKDIRQKFVKGMETGADQNFWTSKLEE</sequence>
<evidence type="ECO:0000313" key="4">
    <source>
        <dbReference type="Proteomes" id="UP000287605"/>
    </source>
</evidence>
<dbReference type="EMBL" id="NGKA01000003">
    <property type="protein sequence ID" value="RSU14401.1"/>
    <property type="molecule type" value="Genomic_DNA"/>
</dbReference>
<organism evidence="3 4">
    <name type="scientific">Vagococcus elongatus</name>
    <dbReference type="NCBI Taxonomy" id="180344"/>
    <lineage>
        <taxon>Bacteria</taxon>
        <taxon>Bacillati</taxon>
        <taxon>Bacillota</taxon>
        <taxon>Bacilli</taxon>
        <taxon>Lactobacillales</taxon>
        <taxon>Enterococcaceae</taxon>
        <taxon>Vagococcus</taxon>
    </lineage>
</organism>
<name>A0A430B2C2_9ENTE</name>
<evidence type="ECO:0000256" key="1">
    <source>
        <dbReference type="ARBA" id="ARBA00022679"/>
    </source>
</evidence>
<dbReference type="SUPFAM" id="SSF52402">
    <property type="entry name" value="Adenine nucleotide alpha hydrolases-like"/>
    <property type="match status" value="1"/>
</dbReference>
<dbReference type="OrthoDB" id="9801054at2"/>
<gene>
    <name evidence="3" type="ORF">CBF29_03135</name>
</gene>
<protein>
    <submittedName>
        <fullName evidence="3">tRNA 2-thiocytidine(32) synthetase TtcA</fullName>
    </submittedName>
</protein>
<evidence type="ECO:0000313" key="3">
    <source>
        <dbReference type="EMBL" id="RSU14401.1"/>
    </source>
</evidence>
<dbReference type="Pfam" id="PF01171">
    <property type="entry name" value="ATP_bind_3"/>
    <property type="match status" value="1"/>
</dbReference>
<dbReference type="InterPro" id="IPR035107">
    <property type="entry name" value="tRNA_thiolation_TtcA_Ctu1"/>
</dbReference>
<accession>A0A430B2C2</accession>